<dbReference type="Proteomes" id="UP000494301">
    <property type="component" value="Unassembled WGS sequence"/>
</dbReference>
<dbReference type="EMBL" id="CABWIL020000024">
    <property type="protein sequence ID" value="CAB3970308.1"/>
    <property type="molecule type" value="Genomic_DNA"/>
</dbReference>
<reference evidence="2 3" key="1">
    <citation type="submission" date="2020-04" db="EMBL/GenBank/DDBJ databases">
        <authorList>
            <person name="Depoorter E."/>
        </authorList>
    </citation>
    <scope>NUCLEOTIDE SEQUENCE [LARGE SCALE GENOMIC DNA]</scope>
    <source>
        <strain evidence="2 3">BCC0217</strain>
    </source>
</reference>
<organism evidence="2 3">
    <name type="scientific">Burkholderia aenigmatica</name>
    <dbReference type="NCBI Taxonomy" id="2015348"/>
    <lineage>
        <taxon>Bacteria</taxon>
        <taxon>Pseudomonadati</taxon>
        <taxon>Pseudomonadota</taxon>
        <taxon>Betaproteobacteria</taxon>
        <taxon>Burkholderiales</taxon>
        <taxon>Burkholderiaceae</taxon>
        <taxon>Burkholderia</taxon>
        <taxon>Burkholderia cepacia complex</taxon>
    </lineage>
</organism>
<dbReference type="AlphaFoldDB" id="A0A6J5JFF0"/>
<name>A0A6J5JFF0_9BURK</name>
<accession>A0A6J5JFF0</accession>
<protein>
    <submittedName>
        <fullName evidence="2">Conjugal transfer protein TrbB</fullName>
    </submittedName>
</protein>
<feature type="region of interest" description="Disordered" evidence="1">
    <location>
        <begin position="289"/>
        <end position="309"/>
    </location>
</feature>
<evidence type="ECO:0000313" key="3">
    <source>
        <dbReference type="Proteomes" id="UP000494301"/>
    </source>
</evidence>
<gene>
    <name evidence="2" type="ORF">BLA3211_05872</name>
</gene>
<evidence type="ECO:0000313" key="2">
    <source>
        <dbReference type="EMBL" id="CAB3970308.1"/>
    </source>
</evidence>
<evidence type="ECO:0000256" key="1">
    <source>
        <dbReference type="SAM" id="MobiDB-lite"/>
    </source>
</evidence>
<sequence>MPSVFLSKDTFNQLKRVARLQLPSVRHTHVLEALARAVGQSNFAALASKLAAPERSGQCLFVFSYEDMRRRLSELGYPDAMQWSIDLSGASDVFRTAPVMASSLAALQADGILTAKQRDRLLTCLSAQKTILVTGAVRAGKSLVFHALLNEMAIRSPQHEFALSQVAHDGSSHQPNVTRYVRDECWPGGIPHVGQRRLAVDDLQENNLLKALLSWSRFRGGIGTLHATSVDSALALLVRVLGVRGFNYVREGVDVLVHMENSGSPRVAEIIERDDLMRHIAALTSPPDQVATASLQSASAKGDRPRPDNDSMMLSIAGTTHHLLHGAERDILLQAAFARICAIDAEGEGVPFVDAKFDGGNR</sequence>
<proteinExistence type="predicted"/>
<dbReference type="RefSeq" id="WP_046543712.1">
    <property type="nucleotide sequence ID" value="NZ_CABWIL020000024.1"/>
</dbReference>